<keyword evidence="2" id="KW-1185">Reference proteome</keyword>
<gene>
    <name evidence="1" type="ORF">J2S62_002394</name>
</gene>
<organism evidence="1 2">
    <name type="scientific">Enteractinococcus fodinae</name>
    <dbReference type="NCBI Taxonomy" id="684663"/>
    <lineage>
        <taxon>Bacteria</taxon>
        <taxon>Bacillati</taxon>
        <taxon>Actinomycetota</taxon>
        <taxon>Actinomycetes</taxon>
        <taxon>Micrococcales</taxon>
        <taxon>Micrococcaceae</taxon>
    </lineage>
</organism>
<sequence>MQIFSKEAAAATGRNLVPPGPRVPATDAIVEAEALRAAAYSAVEHVPQLSKLPAIAHWTPSTIDDEINLLVIDRPGWINANAESLQVMLEPAFHRLGELHEDLLKSISSDLTARFSGAQVGAVLAFLGTKVLGQFEPYAARAANGPDKPRLMLVAPNVMTIRDELNLNAEDFRFWVALHELTHVAQFAQAPWLADHILETATEFLLHHLLPDSASEMTAEQKAAHSKDLESQLTGVMSLLEGHANVIMDAVDQSIVPSVKTIRKRFNERSANHNWLSQLIRKLIGLDAKAKQYKQGQAFVSTVVDRVGIEQFNTVWQRPENLPTKDELTNAEAWISRVVHEHAR</sequence>
<dbReference type="PANTHER" id="PTHR39420:SF1">
    <property type="entry name" value="HYDROLASE"/>
    <property type="match status" value="1"/>
</dbReference>
<dbReference type="InterPro" id="IPR022454">
    <property type="entry name" value="CHP03883_F420-assoc"/>
</dbReference>
<comment type="caution">
    <text evidence="1">The sequence shown here is derived from an EMBL/GenBank/DDBJ whole genome shotgun (WGS) entry which is preliminary data.</text>
</comment>
<dbReference type="NCBIfam" id="TIGR03624">
    <property type="entry name" value="putative hydrolase"/>
    <property type="match status" value="1"/>
</dbReference>
<evidence type="ECO:0000313" key="2">
    <source>
        <dbReference type="Proteomes" id="UP001183794"/>
    </source>
</evidence>
<accession>A0ABU2B3E3</accession>
<dbReference type="PANTHER" id="PTHR39420">
    <property type="match status" value="1"/>
</dbReference>
<protein>
    <submittedName>
        <fullName evidence="1">Coenzyme F420 biosynthesis associated uncharacterized protein</fullName>
    </submittedName>
</protein>
<reference evidence="1 2" key="1">
    <citation type="submission" date="2023-07" db="EMBL/GenBank/DDBJ databases">
        <title>Sequencing the genomes of 1000 actinobacteria strains.</title>
        <authorList>
            <person name="Klenk H.-P."/>
        </authorList>
    </citation>
    <scope>NUCLEOTIDE SEQUENCE [LARGE SCALE GENOMIC DNA]</scope>
    <source>
        <strain evidence="1 2">DSM 22966</strain>
    </source>
</reference>
<dbReference type="Gene3D" id="1.20.150.30">
    <property type="entry name" value="Zincin-like metallopeptidase, N-terminal domain"/>
    <property type="match status" value="1"/>
</dbReference>
<proteinExistence type="predicted"/>
<dbReference type="RefSeq" id="WP_310175042.1">
    <property type="nucleotide sequence ID" value="NZ_BAABHE010000002.1"/>
</dbReference>
<dbReference type="InterPro" id="IPR018766">
    <property type="entry name" value="Zinicin_2"/>
</dbReference>
<dbReference type="Proteomes" id="UP001183794">
    <property type="component" value="Unassembled WGS sequence"/>
</dbReference>
<dbReference type="EMBL" id="JAVDYJ010000001">
    <property type="protein sequence ID" value="MDR7348137.1"/>
    <property type="molecule type" value="Genomic_DNA"/>
</dbReference>
<evidence type="ECO:0000313" key="1">
    <source>
        <dbReference type="EMBL" id="MDR7348137.1"/>
    </source>
</evidence>
<name>A0ABU2B3E3_9MICC</name>
<dbReference type="SUPFAM" id="SSF55486">
    <property type="entry name" value="Metalloproteases ('zincins'), catalytic domain"/>
    <property type="match status" value="1"/>
</dbReference>
<dbReference type="Pfam" id="PF10103">
    <property type="entry name" value="Zincin_2"/>
    <property type="match status" value="1"/>
</dbReference>
<dbReference type="NCBIfam" id="TIGR03883">
    <property type="entry name" value="DUF2342_F420"/>
    <property type="match status" value="1"/>
</dbReference>
<dbReference type="InterPro" id="IPR042271">
    <property type="entry name" value="Zinicin_2_N"/>
</dbReference>